<accession>G9WSC7</accession>
<feature type="domain" description="Schlafen AlbA-2" evidence="1">
    <location>
        <begin position="3"/>
        <end position="107"/>
    </location>
</feature>
<name>G9WSC7_9FIRM</name>
<dbReference type="Gene3D" id="3.30.950.30">
    <property type="entry name" value="Schlafen, AAA domain"/>
    <property type="match status" value="1"/>
</dbReference>
<protein>
    <recommendedName>
        <fullName evidence="1">Schlafen AlbA-2 domain-containing protein</fullName>
    </recommendedName>
</protein>
<evidence type="ECO:0000313" key="3">
    <source>
        <dbReference type="Proteomes" id="UP000003527"/>
    </source>
</evidence>
<dbReference type="RefSeq" id="WP_009537661.1">
    <property type="nucleotide sequence ID" value="NZ_JH414506.1"/>
</dbReference>
<dbReference type="PANTHER" id="PTHR30595:SF6">
    <property type="entry name" value="SCHLAFEN ALBA-2 DOMAIN-CONTAINING PROTEIN"/>
    <property type="match status" value="1"/>
</dbReference>
<organism evidence="2 3">
    <name type="scientific">Oribacterium asaccharolyticum ACB7</name>
    <dbReference type="NCBI Taxonomy" id="796944"/>
    <lineage>
        <taxon>Bacteria</taxon>
        <taxon>Bacillati</taxon>
        <taxon>Bacillota</taxon>
        <taxon>Clostridia</taxon>
        <taxon>Lachnospirales</taxon>
        <taxon>Lachnospiraceae</taxon>
        <taxon>Oribacterium</taxon>
    </lineage>
</organism>
<dbReference type="HOGENOM" id="CLU_076021_0_0_9"/>
<gene>
    <name evidence="2" type="ORF">HMPREF9624_01993</name>
</gene>
<evidence type="ECO:0000259" key="1">
    <source>
        <dbReference type="Pfam" id="PF04326"/>
    </source>
</evidence>
<dbReference type="AlphaFoldDB" id="G9WSC7"/>
<comment type="caution">
    <text evidence="2">The sequence shown here is derived from an EMBL/GenBank/DDBJ whole genome shotgun (WGS) entry which is preliminary data.</text>
</comment>
<dbReference type="PATRIC" id="fig|796944.3.peg.515"/>
<dbReference type="InterPro" id="IPR007421">
    <property type="entry name" value="Schlafen_AlbA_2_dom"/>
</dbReference>
<keyword evidence="3" id="KW-1185">Reference proteome</keyword>
<reference evidence="2 3" key="1">
    <citation type="submission" date="2011-08" db="EMBL/GenBank/DDBJ databases">
        <title>The Genome Sequence of Oribacterium sp. ACB7.</title>
        <authorList>
            <consortium name="The Broad Institute Genome Sequencing Platform"/>
            <person name="Earl A."/>
            <person name="Ward D."/>
            <person name="Feldgarden M."/>
            <person name="Gevers D."/>
            <person name="Sizova M."/>
            <person name="Hazen A."/>
            <person name="Epstein S."/>
            <person name="Young S.K."/>
            <person name="Zeng Q."/>
            <person name="Gargeya S."/>
            <person name="Fitzgerald M."/>
            <person name="Haas B."/>
            <person name="Abouelleil A."/>
            <person name="Alvarado L."/>
            <person name="Arachchi H.M."/>
            <person name="Berlin A."/>
            <person name="Brown A."/>
            <person name="Chapman S.B."/>
            <person name="Chen Z."/>
            <person name="Dunbar C."/>
            <person name="Freedman E."/>
            <person name="Gearin G."/>
            <person name="Gellesch M."/>
            <person name="Goldberg J."/>
            <person name="Griggs A."/>
            <person name="Gujja S."/>
            <person name="Heiman D."/>
            <person name="Howarth C."/>
            <person name="Larson L."/>
            <person name="Lui A."/>
            <person name="MacDonald P.J.P."/>
            <person name="Montmayeur A."/>
            <person name="Murphy C."/>
            <person name="Neiman D."/>
            <person name="Pearson M."/>
            <person name="Priest M."/>
            <person name="Roberts A."/>
            <person name="Saif S."/>
            <person name="Shea T."/>
            <person name="Shenoy N."/>
            <person name="Sisk P."/>
            <person name="Stolte C."/>
            <person name="Sykes S."/>
            <person name="Wortman J."/>
            <person name="Nusbaum C."/>
            <person name="Birren B."/>
        </authorList>
    </citation>
    <scope>NUCLEOTIDE SEQUENCE [LARGE SCALE GENOMIC DNA]</scope>
    <source>
        <strain evidence="2 3">ACB7</strain>
    </source>
</reference>
<sequence length="247" mass="28025">MAESQNVEWKGSWRDEYLKWICGFANAQGGTIYIGMNDNGDVVGVSDSKKLLEDIPNKITQSLGIVVDVNLLSKDGKDYIEINIPEYSTSISYKGVYHYRSGSTKQVLTGPALESFLNGKRGVTWDNMPIPAFTMADVEEPIISRFKELAAKKGRIESSLLEEPKEVLLEKLHLMSGRYLTNAAMMLFTKDPEKWQLGAYVKIGYFETDADLMYQDEVHGSLIELVDRIVELVYLKSKRYYGQIYFS</sequence>
<dbReference type="Proteomes" id="UP000003527">
    <property type="component" value="Unassembled WGS sequence"/>
</dbReference>
<proteinExistence type="predicted"/>
<dbReference type="PANTHER" id="PTHR30595">
    <property type="entry name" value="GLPR-RELATED TRANSCRIPTIONAL REPRESSOR"/>
    <property type="match status" value="1"/>
</dbReference>
<evidence type="ECO:0000313" key="2">
    <source>
        <dbReference type="EMBL" id="EHL13514.1"/>
    </source>
</evidence>
<dbReference type="EMBL" id="AFZD01000006">
    <property type="protein sequence ID" value="EHL13514.1"/>
    <property type="molecule type" value="Genomic_DNA"/>
</dbReference>
<dbReference type="Pfam" id="PF04326">
    <property type="entry name" value="SLFN_AlbA_2"/>
    <property type="match status" value="1"/>
</dbReference>
<dbReference type="InterPro" id="IPR038461">
    <property type="entry name" value="Schlafen_AlbA_2_dom_sf"/>
</dbReference>